<accession>A0A165FTM1</accession>
<proteinExistence type="inferred from homology"/>
<gene>
    <name evidence="4" type="ORF">LAESUDRAFT_723156</name>
</gene>
<dbReference type="GO" id="GO:0016020">
    <property type="term" value="C:membrane"/>
    <property type="evidence" value="ECO:0007669"/>
    <property type="project" value="InterPro"/>
</dbReference>
<protein>
    <recommendedName>
        <fullName evidence="3">Opioid growth factor receptor (OGFr) conserved domain-containing protein</fullName>
    </recommendedName>
</protein>
<sequence>MFRHSRFLCSSSLRLAFMAAVRNPSKIPLSSSIPRDVREFLDDYPGTTDDGSLDANLRFYSNKLRCRPDNLLIEEIHEQWRGDYAKLEYKHGFIQWLFPIPEYGMNYESQPLQHHEAEAMKADPAIIERVMRSYQLMLDFYGMRLVDEDTGLIERSRRNYKERYRNLVRSSHNNLRITRILKCLSILGLERLNAGFLLFVLSEQSEHGELDSTDIRSSMDRWWANCVRNEEEREWIGGAIRKVRAAISGGPFTREMYKEALERRKKTGSLGGETLPASSESEVLEA</sequence>
<name>A0A165FTM1_9APHY</name>
<dbReference type="RefSeq" id="XP_040767135.1">
    <property type="nucleotide sequence ID" value="XM_040908358.1"/>
</dbReference>
<evidence type="ECO:0000256" key="2">
    <source>
        <dbReference type="SAM" id="MobiDB-lite"/>
    </source>
</evidence>
<feature type="compositionally biased region" description="Polar residues" evidence="2">
    <location>
        <begin position="276"/>
        <end position="286"/>
    </location>
</feature>
<dbReference type="PANTHER" id="PTHR14015">
    <property type="entry name" value="OPIOID GROWTH FACTOR RECEPTOR OGFR ZETA-TYPE OPIOID RECEPTOR"/>
    <property type="match status" value="1"/>
</dbReference>
<keyword evidence="5" id="KW-1185">Reference proteome</keyword>
<dbReference type="PANTHER" id="PTHR14015:SF2">
    <property type="entry name" value="OPIOID GROWTH FACTOR RECEPTOR (OGFR) CONSERVED DOMAIN-CONTAINING PROTEIN"/>
    <property type="match status" value="1"/>
</dbReference>
<dbReference type="Pfam" id="PF04664">
    <property type="entry name" value="OGFr_N"/>
    <property type="match status" value="1"/>
</dbReference>
<dbReference type="EMBL" id="KV427612">
    <property type="protein sequence ID" value="KZT09395.1"/>
    <property type="molecule type" value="Genomic_DNA"/>
</dbReference>
<evidence type="ECO:0000256" key="1">
    <source>
        <dbReference type="ARBA" id="ARBA00010365"/>
    </source>
</evidence>
<organism evidence="4 5">
    <name type="scientific">Laetiporus sulphureus 93-53</name>
    <dbReference type="NCBI Taxonomy" id="1314785"/>
    <lineage>
        <taxon>Eukaryota</taxon>
        <taxon>Fungi</taxon>
        <taxon>Dikarya</taxon>
        <taxon>Basidiomycota</taxon>
        <taxon>Agaricomycotina</taxon>
        <taxon>Agaricomycetes</taxon>
        <taxon>Polyporales</taxon>
        <taxon>Laetiporus</taxon>
    </lineage>
</organism>
<dbReference type="InterPro" id="IPR006757">
    <property type="entry name" value="OGF_rcpt"/>
</dbReference>
<evidence type="ECO:0000313" key="4">
    <source>
        <dbReference type="EMBL" id="KZT09395.1"/>
    </source>
</evidence>
<dbReference type="GO" id="GO:0140625">
    <property type="term" value="F:opioid growth factor receptor activity"/>
    <property type="evidence" value="ECO:0007669"/>
    <property type="project" value="InterPro"/>
</dbReference>
<dbReference type="AlphaFoldDB" id="A0A165FTM1"/>
<evidence type="ECO:0000259" key="3">
    <source>
        <dbReference type="Pfam" id="PF04664"/>
    </source>
</evidence>
<dbReference type="InParanoid" id="A0A165FTM1"/>
<comment type="similarity">
    <text evidence="1">Belongs to the opioid growth factor receptor family.</text>
</comment>
<feature type="region of interest" description="Disordered" evidence="2">
    <location>
        <begin position="263"/>
        <end position="286"/>
    </location>
</feature>
<reference evidence="4 5" key="1">
    <citation type="journal article" date="2016" name="Mol. Biol. Evol.">
        <title>Comparative Genomics of Early-Diverging Mushroom-Forming Fungi Provides Insights into the Origins of Lignocellulose Decay Capabilities.</title>
        <authorList>
            <person name="Nagy L.G."/>
            <person name="Riley R."/>
            <person name="Tritt A."/>
            <person name="Adam C."/>
            <person name="Daum C."/>
            <person name="Floudas D."/>
            <person name="Sun H."/>
            <person name="Yadav J.S."/>
            <person name="Pangilinan J."/>
            <person name="Larsson K.H."/>
            <person name="Matsuura K."/>
            <person name="Barry K."/>
            <person name="Labutti K."/>
            <person name="Kuo R."/>
            <person name="Ohm R.A."/>
            <person name="Bhattacharya S.S."/>
            <person name="Shirouzu T."/>
            <person name="Yoshinaga Y."/>
            <person name="Martin F.M."/>
            <person name="Grigoriev I.V."/>
            <person name="Hibbett D.S."/>
        </authorList>
    </citation>
    <scope>NUCLEOTIDE SEQUENCE [LARGE SCALE GENOMIC DNA]</scope>
    <source>
        <strain evidence="4 5">93-53</strain>
    </source>
</reference>
<feature type="domain" description="Opioid growth factor receptor (OGFr) conserved" evidence="3">
    <location>
        <begin position="55"/>
        <end position="234"/>
    </location>
</feature>
<dbReference type="Proteomes" id="UP000076871">
    <property type="component" value="Unassembled WGS sequence"/>
</dbReference>
<evidence type="ECO:0000313" key="5">
    <source>
        <dbReference type="Proteomes" id="UP000076871"/>
    </source>
</evidence>
<dbReference type="OrthoDB" id="9030204at2759"/>
<dbReference type="GeneID" id="63825387"/>
<dbReference type="InterPro" id="IPR039574">
    <property type="entry name" value="OGFr"/>
</dbReference>